<evidence type="ECO:0000313" key="1">
    <source>
        <dbReference type="EMBL" id="KAK6803020.1"/>
    </source>
</evidence>
<keyword evidence="2" id="KW-1185">Reference proteome</keyword>
<evidence type="ECO:0000313" key="2">
    <source>
        <dbReference type="Proteomes" id="UP001371456"/>
    </source>
</evidence>
<protein>
    <submittedName>
        <fullName evidence="1">Uncharacterized protein</fullName>
    </submittedName>
</protein>
<proteinExistence type="predicted"/>
<dbReference type="AlphaFoldDB" id="A0AAN8UBC3"/>
<organism evidence="1 2">
    <name type="scientific">Solanum bulbocastanum</name>
    <name type="common">Wild potato</name>
    <dbReference type="NCBI Taxonomy" id="147425"/>
    <lineage>
        <taxon>Eukaryota</taxon>
        <taxon>Viridiplantae</taxon>
        <taxon>Streptophyta</taxon>
        <taxon>Embryophyta</taxon>
        <taxon>Tracheophyta</taxon>
        <taxon>Spermatophyta</taxon>
        <taxon>Magnoliopsida</taxon>
        <taxon>eudicotyledons</taxon>
        <taxon>Gunneridae</taxon>
        <taxon>Pentapetalae</taxon>
        <taxon>asterids</taxon>
        <taxon>lamiids</taxon>
        <taxon>Solanales</taxon>
        <taxon>Solanaceae</taxon>
        <taxon>Solanoideae</taxon>
        <taxon>Solaneae</taxon>
        <taxon>Solanum</taxon>
    </lineage>
</organism>
<dbReference type="Proteomes" id="UP001371456">
    <property type="component" value="Unassembled WGS sequence"/>
</dbReference>
<accession>A0AAN8UBC3</accession>
<dbReference type="EMBL" id="JBANQN010000001">
    <property type="protein sequence ID" value="KAK6803020.1"/>
    <property type="molecule type" value="Genomic_DNA"/>
</dbReference>
<gene>
    <name evidence="1" type="ORF">RDI58_000804</name>
</gene>
<comment type="caution">
    <text evidence="1">The sequence shown here is derived from an EMBL/GenBank/DDBJ whole genome shotgun (WGS) entry which is preliminary data.</text>
</comment>
<name>A0AAN8UBC3_SOLBU</name>
<reference evidence="1 2" key="1">
    <citation type="submission" date="2024-02" db="EMBL/GenBank/DDBJ databases">
        <title>de novo genome assembly of Solanum bulbocastanum strain 11H21.</title>
        <authorList>
            <person name="Hosaka A.J."/>
        </authorList>
    </citation>
    <scope>NUCLEOTIDE SEQUENCE [LARGE SCALE GENOMIC DNA]</scope>
    <source>
        <tissue evidence="1">Young leaves</tissue>
    </source>
</reference>
<sequence>MEILKTNPYSIFLKLLINISQLCDFYIALKSDAGLDQRVYKLLIALEVARICVEQDAESYTLTPHIHVYTDNNKSQLVIITMVVMIHCSIHCCFPMIKMDGIVVFRKLIL</sequence>